<dbReference type="OrthoDB" id="9809670at2"/>
<evidence type="ECO:0008006" key="7">
    <source>
        <dbReference type="Google" id="ProtNLM"/>
    </source>
</evidence>
<feature type="transmembrane region" description="Helical" evidence="2">
    <location>
        <begin position="139"/>
        <end position="158"/>
    </location>
</feature>
<dbReference type="RefSeq" id="WP_021068779.1">
    <property type="nucleotide sequence ID" value="NZ_ATDL01000004.1"/>
</dbReference>
<dbReference type="InterPro" id="IPR050640">
    <property type="entry name" value="Bact_2-comp_sensor_kinase"/>
</dbReference>
<evidence type="ECO:0000313" key="5">
    <source>
        <dbReference type="EMBL" id="ERJ60681.1"/>
    </source>
</evidence>
<gene>
    <name evidence="5" type="ORF">M472_18140</name>
</gene>
<dbReference type="GO" id="GO:0000155">
    <property type="term" value="F:phosphorelay sensor kinase activity"/>
    <property type="evidence" value="ECO:0007669"/>
    <property type="project" value="InterPro"/>
</dbReference>
<evidence type="ECO:0000259" key="4">
    <source>
        <dbReference type="Pfam" id="PF07695"/>
    </source>
</evidence>
<keyword evidence="2" id="KW-0812">Transmembrane</keyword>
<reference evidence="5 6" key="1">
    <citation type="journal article" date="2013" name="Genome Announc.">
        <title>The Draft Genome Sequence of Sphingomonas paucimobilis Strain HER1398 (Proteobacteria), Host to the Giant PAU Phage, Indicates That It Is a Member of the Genus Sphingobacterium (Bacteroidetes).</title>
        <authorList>
            <person name="White R.A.III."/>
            <person name="Suttle C.A."/>
        </authorList>
    </citation>
    <scope>NUCLEOTIDE SEQUENCE [LARGE SCALE GENOMIC DNA]</scope>
    <source>
        <strain evidence="5 6">HER1398</strain>
    </source>
</reference>
<keyword evidence="6" id="KW-1185">Reference proteome</keyword>
<dbReference type="InterPro" id="IPR036890">
    <property type="entry name" value="HATPase_C_sf"/>
</dbReference>
<protein>
    <recommendedName>
        <fullName evidence="7">Signal transduction histidine kinase internal region domain-containing protein</fullName>
    </recommendedName>
</protein>
<evidence type="ECO:0000259" key="3">
    <source>
        <dbReference type="Pfam" id="PF06580"/>
    </source>
</evidence>
<name>U2HFZ8_9SPHI</name>
<feature type="transmembrane region" description="Helical" evidence="2">
    <location>
        <begin position="14"/>
        <end position="35"/>
    </location>
</feature>
<proteinExistence type="predicted"/>
<evidence type="ECO:0000256" key="2">
    <source>
        <dbReference type="SAM" id="Phobius"/>
    </source>
</evidence>
<sequence length="518" mass="59758">MLGEHIEPFVLSDAIGYLFCGAVTFTLFGVLTIFLKTRKTIYLHYTLFLLFILLYALTGLKKISNFDNTFLNHLRHNRRYIEPVTILSFSFYIFFAIKLINIEFQRPKLFKKLQLFGFVCIGYSLLYLLYYNAIATQHLTVFIIARVLIFPLSIYFLLQIHWHIDSPVKTFFILGSILYFTGAVVASIRFSSTTVPFANFYELRASSYFQIGVSFQAFFFALAMGEKTAFQRQERDFRQRSRMHQLALQDQGTKATNKRLEAEIKVRVEEIVSIRENLEDQERKRLSVEHEHNLLKSEIQAKQAQISPHFIFNSLNAIKYLILQNESKKAIKYLISFSRFIHSILDQVNNESISLASEISILSDYLDLEKKRFDESFNIHITNNLTSKTLHFNTPPFLLQPFAENAIWHGLLPSTKKEKILSITVDSVAEGVKVIIEDNGIGRSHNLKKPSSTKIGGLGIKLTLKRIELFNHHHNQQKINCSITDLKDYQGVPTGTRVELQLVACSSNQNERRSNVSD</sequence>
<dbReference type="GO" id="GO:0016020">
    <property type="term" value="C:membrane"/>
    <property type="evidence" value="ECO:0007669"/>
    <property type="project" value="InterPro"/>
</dbReference>
<dbReference type="SUPFAM" id="SSF55874">
    <property type="entry name" value="ATPase domain of HSP90 chaperone/DNA topoisomerase II/histidine kinase"/>
    <property type="match status" value="1"/>
</dbReference>
<dbReference type="PATRIC" id="fig|1346330.5.peg.587"/>
<dbReference type="EMBL" id="ATDL01000004">
    <property type="protein sequence ID" value="ERJ60681.1"/>
    <property type="molecule type" value="Genomic_DNA"/>
</dbReference>
<dbReference type="AlphaFoldDB" id="U2HFZ8"/>
<keyword evidence="2" id="KW-1133">Transmembrane helix</keyword>
<feature type="coiled-coil region" evidence="1">
    <location>
        <begin position="271"/>
        <end position="298"/>
    </location>
</feature>
<comment type="caution">
    <text evidence="5">The sequence shown here is derived from an EMBL/GenBank/DDBJ whole genome shotgun (WGS) entry which is preliminary data.</text>
</comment>
<dbReference type="Proteomes" id="UP000016584">
    <property type="component" value="Unassembled WGS sequence"/>
</dbReference>
<dbReference type="Pfam" id="PF07695">
    <property type="entry name" value="7TMR-DISM_7TM"/>
    <property type="match status" value="1"/>
</dbReference>
<dbReference type="Gene3D" id="3.30.565.10">
    <property type="entry name" value="Histidine kinase-like ATPase, C-terminal domain"/>
    <property type="match status" value="1"/>
</dbReference>
<dbReference type="InterPro" id="IPR010559">
    <property type="entry name" value="Sig_transdc_His_kin_internal"/>
</dbReference>
<keyword evidence="1" id="KW-0175">Coiled coil</keyword>
<feature type="transmembrane region" description="Helical" evidence="2">
    <location>
        <begin position="42"/>
        <end position="60"/>
    </location>
</feature>
<feature type="domain" description="7TM-DISM receptor extracellular" evidence="4">
    <location>
        <begin position="15"/>
        <end position="226"/>
    </location>
</feature>
<feature type="transmembrane region" description="Helical" evidence="2">
    <location>
        <begin position="170"/>
        <end position="188"/>
    </location>
</feature>
<feature type="domain" description="Signal transduction histidine kinase internal region" evidence="3">
    <location>
        <begin position="298"/>
        <end position="377"/>
    </location>
</feature>
<feature type="transmembrane region" description="Helical" evidence="2">
    <location>
        <begin position="208"/>
        <end position="225"/>
    </location>
</feature>
<feature type="transmembrane region" description="Helical" evidence="2">
    <location>
        <begin position="80"/>
        <end position="101"/>
    </location>
</feature>
<evidence type="ECO:0000313" key="6">
    <source>
        <dbReference type="Proteomes" id="UP000016584"/>
    </source>
</evidence>
<keyword evidence="2" id="KW-0472">Membrane</keyword>
<dbReference type="Pfam" id="PF06580">
    <property type="entry name" value="His_kinase"/>
    <property type="match status" value="1"/>
</dbReference>
<dbReference type="InterPro" id="IPR011623">
    <property type="entry name" value="7TMR_DISM_rcpt_extracell_dom1"/>
</dbReference>
<dbReference type="eggNOG" id="COG2972">
    <property type="taxonomic scope" value="Bacteria"/>
</dbReference>
<dbReference type="STRING" id="1346330.M472_18140"/>
<dbReference type="PANTHER" id="PTHR34220">
    <property type="entry name" value="SENSOR HISTIDINE KINASE YPDA"/>
    <property type="match status" value="1"/>
</dbReference>
<organism evidence="5 6">
    <name type="scientific">Sphingobacterium paucimobilis HER1398</name>
    <dbReference type="NCBI Taxonomy" id="1346330"/>
    <lineage>
        <taxon>Bacteria</taxon>
        <taxon>Pseudomonadati</taxon>
        <taxon>Bacteroidota</taxon>
        <taxon>Sphingobacteriia</taxon>
        <taxon>Sphingobacteriales</taxon>
        <taxon>Sphingobacteriaceae</taxon>
        <taxon>Sphingobacterium</taxon>
    </lineage>
</organism>
<evidence type="ECO:0000256" key="1">
    <source>
        <dbReference type="SAM" id="Coils"/>
    </source>
</evidence>
<accession>U2HFZ8</accession>
<dbReference type="PANTHER" id="PTHR34220:SF7">
    <property type="entry name" value="SENSOR HISTIDINE KINASE YPDA"/>
    <property type="match status" value="1"/>
</dbReference>
<feature type="transmembrane region" description="Helical" evidence="2">
    <location>
        <begin position="113"/>
        <end position="133"/>
    </location>
</feature>